<dbReference type="InterPro" id="IPR018968">
    <property type="entry name" value="Phasin"/>
</dbReference>
<organism evidence="2 3">
    <name type="scientific">Rickettsia asembonensis</name>
    <dbReference type="NCBI Taxonomy" id="1068590"/>
    <lineage>
        <taxon>Bacteria</taxon>
        <taxon>Pseudomonadati</taxon>
        <taxon>Pseudomonadota</taxon>
        <taxon>Alphaproteobacteria</taxon>
        <taxon>Rickettsiales</taxon>
        <taxon>Rickettsiaceae</taxon>
        <taxon>Rickettsieae</taxon>
        <taxon>Rickettsia</taxon>
        <taxon>spotted fever group</taxon>
    </lineage>
</organism>
<dbReference type="NCBIfam" id="TIGR01841">
    <property type="entry name" value="phasin"/>
    <property type="match status" value="1"/>
</dbReference>
<evidence type="ECO:0000313" key="2">
    <source>
        <dbReference type="EMBL" id="KIJ88335.1"/>
    </source>
</evidence>
<dbReference type="EMBL" id="JWSW01000076">
    <property type="protein sequence ID" value="KIJ88335.1"/>
    <property type="molecule type" value="Genomic_DNA"/>
</dbReference>
<name>A0A0C2RBY9_9RICK</name>
<protein>
    <submittedName>
        <fullName evidence="2">Phasin</fullName>
    </submittedName>
</protein>
<proteinExistence type="predicted"/>
<dbReference type="AlphaFoldDB" id="A0A0C2RBY9"/>
<dbReference type="InterPro" id="IPR010127">
    <property type="entry name" value="Phasin_subfam-1"/>
</dbReference>
<evidence type="ECO:0000313" key="3">
    <source>
        <dbReference type="Proteomes" id="UP000031952"/>
    </source>
</evidence>
<comment type="caution">
    <text evidence="2">The sequence shown here is derived from an EMBL/GenBank/DDBJ whole genome shotgun (WGS) entry which is preliminary data.</text>
</comment>
<sequence>MLNNTQFLDLMKSYMNPEFYMSSMKNIPSVDLSSITNIMQRTMNILLTTNQIATESMQSLLKKNSEIIQNNVNTILNTTKEAANSKDFKQASECYQKCLKSIYETSMDNAKELANIAYESSNKILEAANKHIVENVHHASNNMQNMAEQVQKNFNKKSA</sequence>
<dbReference type="RefSeq" id="WP_041079526.1">
    <property type="nucleotide sequence ID" value="NZ_CP116496.1"/>
</dbReference>
<dbReference type="Proteomes" id="UP000031952">
    <property type="component" value="Unassembled WGS sequence"/>
</dbReference>
<keyword evidence="3" id="KW-1185">Reference proteome</keyword>
<dbReference type="Pfam" id="PF09361">
    <property type="entry name" value="Phasin_2"/>
    <property type="match status" value="1"/>
</dbReference>
<gene>
    <name evidence="2" type="ORF">SB78_06485</name>
</gene>
<reference evidence="2 3" key="1">
    <citation type="submission" date="2014-12" db="EMBL/GenBank/DDBJ databases">
        <title>Whole genome sequence of Candidatus Rickettsia asemboensis strain NMRCii isolated from cat fleas in west Kenya.</title>
        <authorList>
            <person name="Jima D."/>
            <person name="Luce-Fedrow A."/>
            <person name="Yang Y."/>
            <person name="Maina A.N."/>
            <person name="Snesrud E.C."/>
            <person name="Jarman R.G."/>
            <person name="Richards A.L."/>
            <person name="Hang J."/>
        </authorList>
    </citation>
    <scope>NUCLEOTIDE SEQUENCE [LARGE SCALE GENOMIC DNA]</scope>
    <source>
        <strain evidence="2 3">NMRCii</strain>
    </source>
</reference>
<evidence type="ECO:0000259" key="1">
    <source>
        <dbReference type="Pfam" id="PF09361"/>
    </source>
</evidence>
<accession>A0A0C2RBY9</accession>
<feature type="domain" description="Phasin" evidence="1">
    <location>
        <begin position="35"/>
        <end position="131"/>
    </location>
</feature>